<organism evidence="1 2">
    <name type="scientific">Ignelater luminosus</name>
    <name type="common">Cucubano</name>
    <name type="synonym">Pyrophorus luminosus</name>
    <dbReference type="NCBI Taxonomy" id="2038154"/>
    <lineage>
        <taxon>Eukaryota</taxon>
        <taxon>Metazoa</taxon>
        <taxon>Ecdysozoa</taxon>
        <taxon>Arthropoda</taxon>
        <taxon>Hexapoda</taxon>
        <taxon>Insecta</taxon>
        <taxon>Pterygota</taxon>
        <taxon>Neoptera</taxon>
        <taxon>Endopterygota</taxon>
        <taxon>Coleoptera</taxon>
        <taxon>Polyphaga</taxon>
        <taxon>Elateriformia</taxon>
        <taxon>Elateroidea</taxon>
        <taxon>Elateridae</taxon>
        <taxon>Agrypninae</taxon>
        <taxon>Pyrophorini</taxon>
        <taxon>Ignelater</taxon>
    </lineage>
</organism>
<keyword evidence="2" id="KW-1185">Reference proteome</keyword>
<dbReference type="OrthoDB" id="7765283at2759"/>
<dbReference type="EMBL" id="VTPC01003473">
    <property type="protein sequence ID" value="KAF2898472.1"/>
    <property type="molecule type" value="Genomic_DNA"/>
</dbReference>
<evidence type="ECO:0000313" key="1">
    <source>
        <dbReference type="EMBL" id="KAF2898472.1"/>
    </source>
</evidence>
<sequence length="494" mass="58420">KFCNYVFQCILGIDFLEQIILRTNFEELKSLQAMSLVWCALSCVHHFYIRLRITHGPMDWSRRRQAKKAMRVYEMLMRVMLPELYNSVMYAIVTFYSESRMWHTEYLCAELLKRLLYISGENESTVHAILDVAEKTSIVNVREARQVIRVLYQVLDDYPWDTMDESLLYRLLTMFHKSIIPNIKDSYDYAPLRKGLEVCIRHILENLPNFHLLKVIKTMIEWTFDEDLPDECLLDFGNLLEYAAILHETYTFKDSLHRDLFPLVLELIASENRLHSLLGNRVMQHMMDRHNNRIHFDTPKIFFDDIHFNITVGEYRTEDKAFIRKYREMIHTTLLASIQLHGVHRINLESSYASIAIMVVEIPCGYTAAAIVCLAMAIQECTLSDDMIDFENSHRLHATVMAIMSLVCWVHKAAVFYDYLKTVLERRAQFAPHLNPPIRATYQYAQHHILWNKPELFFEDWEARYGLWKCFRTRRSRVGSITNLKQIVSQHEIS</sequence>
<comment type="caution">
    <text evidence="1">The sequence shown here is derived from an EMBL/GenBank/DDBJ whole genome shotgun (WGS) entry which is preliminary data.</text>
</comment>
<proteinExistence type="predicted"/>
<gene>
    <name evidence="1" type="ORF">ILUMI_07704</name>
</gene>
<dbReference type="PANTHER" id="PTHR12444:SF9">
    <property type="entry name" value="AGAP013133-PA"/>
    <property type="match status" value="1"/>
</dbReference>
<name>A0A8K0D7J6_IGNLU</name>
<dbReference type="AlphaFoldDB" id="A0A8K0D7J6"/>
<dbReference type="Proteomes" id="UP000801492">
    <property type="component" value="Unassembled WGS sequence"/>
</dbReference>
<dbReference type="GO" id="GO:0005886">
    <property type="term" value="C:plasma membrane"/>
    <property type="evidence" value="ECO:0007669"/>
    <property type="project" value="TreeGrafter"/>
</dbReference>
<dbReference type="InterPro" id="IPR051851">
    <property type="entry name" value="EFR3_Homologs"/>
</dbReference>
<dbReference type="GO" id="GO:0072659">
    <property type="term" value="P:protein localization to plasma membrane"/>
    <property type="evidence" value="ECO:0007669"/>
    <property type="project" value="TreeGrafter"/>
</dbReference>
<dbReference type="PANTHER" id="PTHR12444">
    <property type="entry name" value="PROTEIN EFR3 HOMOLOG CMP44E"/>
    <property type="match status" value="1"/>
</dbReference>
<feature type="non-terminal residue" evidence="1">
    <location>
        <position position="494"/>
    </location>
</feature>
<evidence type="ECO:0008006" key="3">
    <source>
        <dbReference type="Google" id="ProtNLM"/>
    </source>
</evidence>
<reference evidence="1" key="1">
    <citation type="submission" date="2019-08" db="EMBL/GenBank/DDBJ databases">
        <title>The genome of the North American firefly Photinus pyralis.</title>
        <authorList>
            <consortium name="Photinus pyralis genome working group"/>
            <person name="Fallon T.R."/>
            <person name="Sander Lower S.E."/>
            <person name="Weng J.-K."/>
        </authorList>
    </citation>
    <scope>NUCLEOTIDE SEQUENCE</scope>
    <source>
        <strain evidence="1">TRF0915ILg1</strain>
        <tissue evidence="1">Whole body</tissue>
    </source>
</reference>
<protein>
    <recommendedName>
        <fullName evidence="3">EFR3-like protein</fullName>
    </recommendedName>
</protein>
<evidence type="ECO:0000313" key="2">
    <source>
        <dbReference type="Proteomes" id="UP000801492"/>
    </source>
</evidence>
<accession>A0A8K0D7J6</accession>